<keyword evidence="4" id="KW-1185">Reference proteome</keyword>
<sequence length="222" mass="24586">MDRPDLRTSNSSPRREIQGPRPTPLDVRKDSYKIKKPPVAPQLPQPNPQIRQPVIIYTVSPKVIHVKPHEFKKLVQSLTGSSSSSSSPCIDNSGAISPPILVDEKSRTSDLVMVDEQDVGATVERTGWFPGILSPVPSSLPLISPNFFSPPHDPSFLSFFHDFSPIFHGNKNYMDSSGFMPSPSTFLSAPITSPTLWASSMDSWTSSWVSRKDEGDRGRQRD</sequence>
<feature type="compositionally biased region" description="Pro residues" evidence="1">
    <location>
        <begin position="38"/>
        <end position="47"/>
    </location>
</feature>
<name>A0A835DJJ9_TETSI</name>
<feature type="domain" description="VQ" evidence="2">
    <location>
        <begin position="58"/>
        <end position="84"/>
    </location>
</feature>
<dbReference type="EMBL" id="JABCRI010000005">
    <property type="protein sequence ID" value="KAF8405856.1"/>
    <property type="molecule type" value="Genomic_DNA"/>
</dbReference>
<dbReference type="PANTHER" id="PTHR33143:SF6">
    <property type="entry name" value="OS08G0102900 PROTEIN"/>
    <property type="match status" value="1"/>
</dbReference>
<dbReference type="AlphaFoldDB" id="A0A835DJJ9"/>
<evidence type="ECO:0000256" key="1">
    <source>
        <dbReference type="SAM" id="MobiDB-lite"/>
    </source>
</evidence>
<comment type="caution">
    <text evidence="3">The sequence shown here is derived from an EMBL/GenBank/DDBJ whole genome shotgun (WGS) entry which is preliminary data.</text>
</comment>
<evidence type="ECO:0000313" key="3">
    <source>
        <dbReference type="EMBL" id="KAF8405856.1"/>
    </source>
</evidence>
<dbReference type="InterPro" id="IPR008889">
    <property type="entry name" value="VQ"/>
</dbReference>
<reference evidence="3 4" key="1">
    <citation type="submission" date="2020-04" db="EMBL/GenBank/DDBJ databases">
        <title>Plant Genome Project.</title>
        <authorList>
            <person name="Zhang R.-G."/>
        </authorList>
    </citation>
    <scope>NUCLEOTIDE SEQUENCE [LARGE SCALE GENOMIC DNA]</scope>
    <source>
        <strain evidence="3">YNK0</strain>
        <tissue evidence="3">Leaf</tissue>
    </source>
</reference>
<gene>
    <name evidence="3" type="ORF">HHK36_007933</name>
</gene>
<evidence type="ECO:0000313" key="4">
    <source>
        <dbReference type="Proteomes" id="UP000655225"/>
    </source>
</evidence>
<dbReference type="PANTHER" id="PTHR33143">
    <property type="entry name" value="F16F4.1 PROTEIN-RELATED"/>
    <property type="match status" value="1"/>
</dbReference>
<dbReference type="OrthoDB" id="695631at2759"/>
<dbReference type="Pfam" id="PF05678">
    <property type="entry name" value="VQ"/>
    <property type="match status" value="1"/>
</dbReference>
<dbReference type="OMA" id="FHGNKNY"/>
<organism evidence="3 4">
    <name type="scientific">Tetracentron sinense</name>
    <name type="common">Spur-leaf</name>
    <dbReference type="NCBI Taxonomy" id="13715"/>
    <lineage>
        <taxon>Eukaryota</taxon>
        <taxon>Viridiplantae</taxon>
        <taxon>Streptophyta</taxon>
        <taxon>Embryophyta</taxon>
        <taxon>Tracheophyta</taxon>
        <taxon>Spermatophyta</taxon>
        <taxon>Magnoliopsida</taxon>
        <taxon>Trochodendrales</taxon>
        <taxon>Trochodendraceae</taxon>
        <taxon>Tetracentron</taxon>
    </lineage>
</organism>
<dbReference type="GO" id="GO:0005634">
    <property type="term" value="C:nucleus"/>
    <property type="evidence" value="ECO:0007669"/>
    <property type="project" value="TreeGrafter"/>
</dbReference>
<accession>A0A835DJJ9</accession>
<proteinExistence type="predicted"/>
<protein>
    <recommendedName>
        <fullName evidence="2">VQ domain-containing protein</fullName>
    </recommendedName>
</protein>
<feature type="region of interest" description="Disordered" evidence="1">
    <location>
        <begin position="1"/>
        <end position="48"/>
    </location>
</feature>
<dbReference type="Proteomes" id="UP000655225">
    <property type="component" value="Unassembled WGS sequence"/>
</dbReference>
<dbReference type="InterPro" id="IPR039607">
    <property type="entry name" value="VQ_8/17/18/20/21/25"/>
</dbReference>
<evidence type="ECO:0000259" key="2">
    <source>
        <dbReference type="Pfam" id="PF05678"/>
    </source>
</evidence>